<reference evidence="1 2" key="1">
    <citation type="journal article" date="2020" name="G3 (Bethesda)">
        <title>Whole Genome Sequencing and Comparative Genomics of Two Nematicidal Bacillus Strains Reveals a Wide Range of Possible Virulence Factors.</title>
        <authorList>
            <person name="Susic N."/>
            <person name="Janezic S."/>
            <person name="Rupnik M."/>
            <person name="Geric Stare B."/>
        </authorList>
    </citation>
    <scope>NUCLEOTIDE SEQUENCE [LARGE SCALE GENOMIC DNA]</scope>
    <source>
        <strain evidence="1 2">I-1582</strain>
    </source>
</reference>
<proteinExistence type="predicted"/>
<dbReference type="AlphaFoldDB" id="A0A800MX44"/>
<protein>
    <submittedName>
        <fullName evidence="1">Uncharacterized protein</fullName>
    </submittedName>
</protein>
<name>A0A800MX44_CYTFI</name>
<comment type="caution">
    <text evidence="1">The sequence shown here is derived from an EMBL/GenBank/DDBJ whole genome shotgun (WGS) entry which is preliminary data.</text>
</comment>
<gene>
    <name evidence="1" type="ORF">KIS1582_2042</name>
</gene>
<sequence length="38" mass="4287">MILPSVMEELFNIVRIFDTSQNGKKRAKMGGLGKNYVT</sequence>
<dbReference type="EMBL" id="VDEM01000019">
    <property type="protein sequence ID" value="KAF0824097.1"/>
    <property type="molecule type" value="Genomic_DNA"/>
</dbReference>
<accession>A0A800MX44</accession>
<organism evidence="1 2">
    <name type="scientific">Cytobacillus firmus</name>
    <name type="common">Bacillus firmus</name>
    <dbReference type="NCBI Taxonomy" id="1399"/>
    <lineage>
        <taxon>Bacteria</taxon>
        <taxon>Bacillati</taxon>
        <taxon>Bacillota</taxon>
        <taxon>Bacilli</taxon>
        <taxon>Bacillales</taxon>
        <taxon>Bacillaceae</taxon>
        <taxon>Cytobacillus</taxon>
    </lineage>
</organism>
<evidence type="ECO:0000313" key="2">
    <source>
        <dbReference type="Proteomes" id="UP000465778"/>
    </source>
</evidence>
<dbReference type="Proteomes" id="UP000465778">
    <property type="component" value="Unassembled WGS sequence"/>
</dbReference>
<evidence type="ECO:0000313" key="1">
    <source>
        <dbReference type="EMBL" id="KAF0824097.1"/>
    </source>
</evidence>